<accession>A0A2U1TGZ8</accession>
<dbReference type="AlphaFoldDB" id="A0A2U1TGZ8"/>
<feature type="chain" id="PRO_5039398370" description="Lipoprotein" evidence="2">
    <location>
        <begin position="23"/>
        <end position="208"/>
    </location>
</feature>
<organism evidence="3 4">
    <name type="scientific">Mycetocola zhujimingii</name>
    <dbReference type="NCBI Taxonomy" id="2079792"/>
    <lineage>
        <taxon>Bacteria</taxon>
        <taxon>Bacillati</taxon>
        <taxon>Actinomycetota</taxon>
        <taxon>Actinomycetes</taxon>
        <taxon>Micrococcales</taxon>
        <taxon>Microbacteriaceae</taxon>
        <taxon>Mycetocola</taxon>
    </lineage>
</organism>
<evidence type="ECO:0008006" key="5">
    <source>
        <dbReference type="Google" id="ProtNLM"/>
    </source>
</evidence>
<evidence type="ECO:0000313" key="4">
    <source>
        <dbReference type="Proteomes" id="UP000244962"/>
    </source>
</evidence>
<dbReference type="EMBL" id="QEFB01000001">
    <property type="protein sequence ID" value="PWC08120.1"/>
    <property type="molecule type" value="Genomic_DNA"/>
</dbReference>
<feature type="region of interest" description="Disordered" evidence="1">
    <location>
        <begin position="25"/>
        <end position="52"/>
    </location>
</feature>
<dbReference type="RefSeq" id="WP_108961991.1">
    <property type="nucleotide sequence ID" value="NZ_QEFB01000001.1"/>
</dbReference>
<reference evidence="4" key="1">
    <citation type="submission" date="2018-04" db="EMBL/GenBank/DDBJ databases">
        <authorList>
            <person name="Liu S."/>
            <person name="Wang Z."/>
            <person name="Li J."/>
        </authorList>
    </citation>
    <scope>NUCLEOTIDE SEQUENCE [LARGE SCALE GENOMIC DNA]</scope>
    <source>
        <strain evidence="4">622</strain>
    </source>
</reference>
<comment type="caution">
    <text evidence="3">The sequence shown here is derived from an EMBL/GenBank/DDBJ whole genome shotgun (WGS) entry which is preliminary data.</text>
</comment>
<feature type="signal peptide" evidence="2">
    <location>
        <begin position="1"/>
        <end position="22"/>
    </location>
</feature>
<evidence type="ECO:0000256" key="1">
    <source>
        <dbReference type="SAM" id="MobiDB-lite"/>
    </source>
</evidence>
<feature type="compositionally biased region" description="Low complexity" evidence="1">
    <location>
        <begin position="32"/>
        <end position="50"/>
    </location>
</feature>
<evidence type="ECO:0000256" key="2">
    <source>
        <dbReference type="SAM" id="SignalP"/>
    </source>
</evidence>
<dbReference type="Proteomes" id="UP000244962">
    <property type="component" value="Unassembled WGS sequence"/>
</dbReference>
<keyword evidence="2" id="KW-0732">Signal</keyword>
<protein>
    <recommendedName>
        <fullName evidence="5">Lipoprotein</fullName>
    </recommendedName>
</protein>
<name>A0A2U1TGZ8_9MICO</name>
<evidence type="ECO:0000313" key="3">
    <source>
        <dbReference type="EMBL" id="PWC08120.1"/>
    </source>
</evidence>
<dbReference type="PROSITE" id="PS51257">
    <property type="entry name" value="PROKAR_LIPOPROTEIN"/>
    <property type="match status" value="1"/>
</dbReference>
<keyword evidence="4" id="KW-1185">Reference proteome</keyword>
<gene>
    <name evidence="3" type="ORF">DF223_01835</name>
</gene>
<sequence length="208" mass="22254">MKRSLATALIIPALLITTLAGCGDKEAPADSAPVKKPAAAEPAAEAPEPKNYSGLPFLDGVTNEVPDGWVTHEEGSLTYAVPPAMTSELDGEGAGDVHRQTTPHWQAPEPDEFGDQPVDQEFVQIYASEGTDETPHGVPQTEVSIPGGYVKVLYTERPADPIPYVTTTGNAWVTSEDGSENYFLWFDFSAPEDGIPKVKQLIGSIAFK</sequence>
<proteinExistence type="predicted"/>